<dbReference type="AlphaFoldDB" id="A0A1H6TEG1"/>
<organism evidence="6 7">
    <name type="scientific">Cyclobacterium xiamenense</name>
    <dbReference type="NCBI Taxonomy" id="1297121"/>
    <lineage>
        <taxon>Bacteria</taxon>
        <taxon>Pseudomonadati</taxon>
        <taxon>Bacteroidota</taxon>
        <taxon>Cytophagia</taxon>
        <taxon>Cytophagales</taxon>
        <taxon>Cyclobacteriaceae</taxon>
        <taxon>Cyclobacterium</taxon>
    </lineage>
</organism>
<feature type="transmembrane region" description="Helical" evidence="5">
    <location>
        <begin position="192"/>
        <end position="214"/>
    </location>
</feature>
<dbReference type="GO" id="GO:0005384">
    <property type="term" value="F:manganese ion transmembrane transporter activity"/>
    <property type="evidence" value="ECO:0007669"/>
    <property type="project" value="InterPro"/>
</dbReference>
<feature type="transmembrane region" description="Helical" evidence="5">
    <location>
        <begin position="226"/>
        <end position="245"/>
    </location>
</feature>
<name>A0A1H6TEG1_9BACT</name>
<feature type="transmembrane region" description="Helical" evidence="5">
    <location>
        <begin position="165"/>
        <end position="186"/>
    </location>
</feature>
<dbReference type="OrthoDB" id="9781619at2"/>
<comment type="subcellular location">
    <subcellularLocation>
        <location evidence="1">Endomembrane system</location>
        <topology evidence="1">Multi-pass membrane protein</topology>
    </subcellularLocation>
</comment>
<evidence type="ECO:0000256" key="3">
    <source>
        <dbReference type="ARBA" id="ARBA00022989"/>
    </source>
</evidence>
<keyword evidence="3 5" id="KW-1133">Transmembrane helix</keyword>
<keyword evidence="7" id="KW-1185">Reference proteome</keyword>
<dbReference type="PANTHER" id="PTHR31851">
    <property type="entry name" value="FE(2+)/MN(2+) TRANSPORTER PCL1"/>
    <property type="match status" value="1"/>
</dbReference>
<dbReference type="Pfam" id="PF01988">
    <property type="entry name" value="VIT1"/>
    <property type="match status" value="1"/>
</dbReference>
<keyword evidence="2 5" id="KW-0812">Transmembrane</keyword>
<accession>A0A1H6TEG1</accession>
<feature type="transmembrane region" description="Helical" evidence="5">
    <location>
        <begin position="36"/>
        <end position="56"/>
    </location>
</feature>
<dbReference type="GO" id="GO:0012505">
    <property type="term" value="C:endomembrane system"/>
    <property type="evidence" value="ECO:0007669"/>
    <property type="project" value="UniProtKB-SubCell"/>
</dbReference>
<dbReference type="GO" id="GO:0030026">
    <property type="term" value="P:intracellular manganese ion homeostasis"/>
    <property type="evidence" value="ECO:0007669"/>
    <property type="project" value="InterPro"/>
</dbReference>
<keyword evidence="4 5" id="KW-0472">Membrane</keyword>
<proteinExistence type="predicted"/>
<dbReference type="EMBL" id="FNZH01000001">
    <property type="protein sequence ID" value="SEI77666.1"/>
    <property type="molecule type" value="Genomic_DNA"/>
</dbReference>
<evidence type="ECO:0000256" key="5">
    <source>
        <dbReference type="SAM" id="Phobius"/>
    </source>
</evidence>
<sequence length="254" mass="29060">MLFVCKRFNRIQPLKESQLHQEIPIFKNLQEYLREFVYGGIDGAVTTFAVVAGAVGANLDPIVIIILGFANLFADGLSMSIGAYLSSKSEKENYAKHKSIEYWEVDNLPEKEREEIEVIYREKGFEGELLQQVVDVIVSDRHRWVDEMMKDELNMMEETKSPFKIGLATLISFILVGFIPLTVYVWDYFYTVAFDVFFWTCLLTGMAFLFVGALKSWVNQTGLFRSVMETLSLGFIAALVAYYVGDLLETFLLQ</sequence>
<dbReference type="InterPro" id="IPR008217">
    <property type="entry name" value="Ccc1_fam"/>
</dbReference>
<evidence type="ECO:0000256" key="4">
    <source>
        <dbReference type="ARBA" id="ARBA00023136"/>
    </source>
</evidence>
<evidence type="ECO:0000256" key="1">
    <source>
        <dbReference type="ARBA" id="ARBA00004127"/>
    </source>
</evidence>
<feature type="transmembrane region" description="Helical" evidence="5">
    <location>
        <begin position="62"/>
        <end position="85"/>
    </location>
</feature>
<evidence type="ECO:0000313" key="6">
    <source>
        <dbReference type="EMBL" id="SEI77666.1"/>
    </source>
</evidence>
<gene>
    <name evidence="6" type="ORF">SAMN05192553_101241</name>
</gene>
<dbReference type="Proteomes" id="UP000199403">
    <property type="component" value="Unassembled WGS sequence"/>
</dbReference>
<protein>
    <submittedName>
        <fullName evidence="6">Predicted Fe2+/Mn2+ transporter, VIT1/CCC1 family</fullName>
    </submittedName>
</protein>
<evidence type="ECO:0000256" key="2">
    <source>
        <dbReference type="ARBA" id="ARBA00022692"/>
    </source>
</evidence>
<reference evidence="7" key="1">
    <citation type="submission" date="2016-10" db="EMBL/GenBank/DDBJ databases">
        <authorList>
            <person name="Varghese N."/>
            <person name="Submissions S."/>
        </authorList>
    </citation>
    <scope>NUCLEOTIDE SEQUENCE [LARGE SCALE GENOMIC DNA]</scope>
    <source>
        <strain evidence="7">IBRC-M 10761</strain>
    </source>
</reference>
<evidence type="ECO:0000313" key="7">
    <source>
        <dbReference type="Proteomes" id="UP000199403"/>
    </source>
</evidence>